<dbReference type="GO" id="GO:0022857">
    <property type="term" value="F:transmembrane transporter activity"/>
    <property type="evidence" value="ECO:0007669"/>
    <property type="project" value="InterPro"/>
</dbReference>
<dbReference type="PROSITE" id="PS50850">
    <property type="entry name" value="MFS"/>
    <property type="match status" value="1"/>
</dbReference>
<feature type="transmembrane region" description="Helical" evidence="5">
    <location>
        <begin position="66"/>
        <end position="87"/>
    </location>
</feature>
<dbReference type="OrthoDB" id="2533084at2759"/>
<evidence type="ECO:0000256" key="3">
    <source>
        <dbReference type="ARBA" id="ARBA00022989"/>
    </source>
</evidence>
<dbReference type="PANTHER" id="PTHR23502">
    <property type="entry name" value="MAJOR FACILITATOR SUPERFAMILY"/>
    <property type="match status" value="1"/>
</dbReference>
<feature type="transmembrane region" description="Helical" evidence="5">
    <location>
        <begin position="397"/>
        <end position="418"/>
    </location>
</feature>
<feature type="transmembrane region" description="Helical" evidence="5">
    <location>
        <begin position="355"/>
        <end position="376"/>
    </location>
</feature>
<feature type="transmembrane region" description="Helical" evidence="5">
    <location>
        <begin position="137"/>
        <end position="154"/>
    </location>
</feature>
<keyword evidence="3 5" id="KW-1133">Transmembrane helix</keyword>
<proteinExistence type="predicted"/>
<dbReference type="InterPro" id="IPR011701">
    <property type="entry name" value="MFS"/>
</dbReference>
<dbReference type="Gene3D" id="1.20.1250.20">
    <property type="entry name" value="MFS general substrate transporter like domains"/>
    <property type="match status" value="1"/>
</dbReference>
<feature type="transmembrane region" description="Helical" evidence="5">
    <location>
        <begin position="196"/>
        <end position="219"/>
    </location>
</feature>
<evidence type="ECO:0000259" key="6">
    <source>
        <dbReference type="PROSITE" id="PS50850"/>
    </source>
</evidence>
<keyword evidence="8" id="KW-1185">Reference proteome</keyword>
<dbReference type="Pfam" id="PF07690">
    <property type="entry name" value="MFS_1"/>
    <property type="match status" value="1"/>
</dbReference>
<accession>A0A2V1D9T5</accession>
<evidence type="ECO:0000256" key="1">
    <source>
        <dbReference type="ARBA" id="ARBA00004141"/>
    </source>
</evidence>
<dbReference type="InterPro" id="IPR020846">
    <property type="entry name" value="MFS_dom"/>
</dbReference>
<dbReference type="GO" id="GO:0005886">
    <property type="term" value="C:plasma membrane"/>
    <property type="evidence" value="ECO:0007669"/>
    <property type="project" value="TreeGrafter"/>
</dbReference>
<evidence type="ECO:0000256" key="2">
    <source>
        <dbReference type="ARBA" id="ARBA00022692"/>
    </source>
</evidence>
<feature type="domain" description="Major facilitator superfamily (MFS) profile" evidence="6">
    <location>
        <begin position="66"/>
        <end position="527"/>
    </location>
</feature>
<dbReference type="Proteomes" id="UP000244855">
    <property type="component" value="Unassembled WGS sequence"/>
</dbReference>
<evidence type="ECO:0000256" key="4">
    <source>
        <dbReference type="ARBA" id="ARBA00023136"/>
    </source>
</evidence>
<feature type="transmembrane region" description="Helical" evidence="5">
    <location>
        <begin position="166"/>
        <end position="189"/>
    </location>
</feature>
<comment type="subcellular location">
    <subcellularLocation>
        <location evidence="1">Membrane</location>
        <topology evidence="1">Multi-pass membrane protein</topology>
    </subcellularLocation>
</comment>
<dbReference type="SUPFAM" id="SSF103473">
    <property type="entry name" value="MFS general substrate transporter"/>
    <property type="match status" value="1"/>
</dbReference>
<gene>
    <name evidence="7" type="ORF">DM02DRAFT_694663</name>
</gene>
<feature type="transmembrane region" description="Helical" evidence="5">
    <location>
        <begin position="459"/>
        <end position="481"/>
    </location>
</feature>
<dbReference type="InterPro" id="IPR036259">
    <property type="entry name" value="MFS_trans_sf"/>
</dbReference>
<protein>
    <submittedName>
        <fullName evidence="7">MFS general substrate transporter</fullName>
    </submittedName>
</protein>
<evidence type="ECO:0000313" key="7">
    <source>
        <dbReference type="EMBL" id="PVH93939.1"/>
    </source>
</evidence>
<dbReference type="EMBL" id="KZ805559">
    <property type="protein sequence ID" value="PVH93939.1"/>
    <property type="molecule type" value="Genomic_DNA"/>
</dbReference>
<organism evidence="7 8">
    <name type="scientific">Periconia macrospinosa</name>
    <dbReference type="NCBI Taxonomy" id="97972"/>
    <lineage>
        <taxon>Eukaryota</taxon>
        <taxon>Fungi</taxon>
        <taxon>Dikarya</taxon>
        <taxon>Ascomycota</taxon>
        <taxon>Pezizomycotina</taxon>
        <taxon>Dothideomycetes</taxon>
        <taxon>Pleosporomycetidae</taxon>
        <taxon>Pleosporales</taxon>
        <taxon>Massarineae</taxon>
        <taxon>Periconiaceae</taxon>
        <taxon>Periconia</taxon>
    </lineage>
</organism>
<keyword evidence="2 5" id="KW-0812">Transmembrane</keyword>
<dbReference type="STRING" id="97972.A0A2V1D9T5"/>
<evidence type="ECO:0000313" key="8">
    <source>
        <dbReference type="Proteomes" id="UP000244855"/>
    </source>
</evidence>
<feature type="transmembrane region" description="Helical" evidence="5">
    <location>
        <begin position="107"/>
        <end position="125"/>
    </location>
</feature>
<dbReference type="PANTHER" id="PTHR23502:SF181">
    <property type="entry name" value="MAJOR FACILITATOR SUPERFAMILY (MFS) PROFILE DOMAIN-CONTAINING PROTEIN"/>
    <property type="match status" value="1"/>
</dbReference>
<feature type="transmembrane region" description="Helical" evidence="5">
    <location>
        <begin position="430"/>
        <end position="452"/>
    </location>
</feature>
<name>A0A2V1D9T5_9PLEO</name>
<reference evidence="7 8" key="1">
    <citation type="journal article" date="2018" name="Sci. Rep.">
        <title>Comparative genomics provides insights into the lifestyle and reveals functional heterogeneity of dark septate endophytic fungi.</title>
        <authorList>
            <person name="Knapp D.G."/>
            <person name="Nemeth J.B."/>
            <person name="Barry K."/>
            <person name="Hainaut M."/>
            <person name="Henrissat B."/>
            <person name="Johnson J."/>
            <person name="Kuo A."/>
            <person name="Lim J.H.P."/>
            <person name="Lipzen A."/>
            <person name="Nolan M."/>
            <person name="Ohm R.A."/>
            <person name="Tamas L."/>
            <person name="Grigoriev I.V."/>
            <person name="Spatafora J.W."/>
            <person name="Nagy L.G."/>
            <person name="Kovacs G.M."/>
        </authorList>
    </citation>
    <scope>NUCLEOTIDE SEQUENCE [LARGE SCALE GENOMIC DNA]</scope>
    <source>
        <strain evidence="7 8">DSE2036</strain>
    </source>
</reference>
<feature type="transmembrane region" description="Helical" evidence="5">
    <location>
        <begin position="225"/>
        <end position="245"/>
    </location>
</feature>
<evidence type="ECO:0000256" key="5">
    <source>
        <dbReference type="SAM" id="Phobius"/>
    </source>
</evidence>
<keyword evidence="4 5" id="KW-0472">Membrane</keyword>
<feature type="transmembrane region" description="Helical" evidence="5">
    <location>
        <begin position="318"/>
        <end position="343"/>
    </location>
</feature>
<dbReference type="AlphaFoldDB" id="A0A2V1D9T5"/>
<feature type="transmembrane region" description="Helical" evidence="5">
    <location>
        <begin position="493"/>
        <end position="515"/>
    </location>
</feature>
<sequence>MAEFRKAFTLSKAEVENATPPGTVTLIEHLERTASHEIQDELRLVPRPTADPADPLNFSTWRKAGILFSMSLCPFVANFTAGSLSSALPVYASTPALGLPPKPFSKLNQLIAINVLFLGAANLWWVPLANIFGRRPIMLLAFLLLIFSSMWAGLTSNFSSLLAARAFMGMGAGSVDTVSPVVLGETFFVHQRGRVMAIYTFCLGVGPVVGPIAGSYIVASGGLLWLHWTNVILSAFTFVVFFFLLPETLFDRPRGPPPQNPEKMHAEKIETVQTSTAVDSSSYQPYSFARSLKIFTTYRGDVLSNFTAPYKTIRLPGVWLVALWYAGLIAAVVTSSAVAAQIVSSPPYLWGKNAGLINVGGVIGTMLGCIYCYLLADWLTKRLAKKDRHGFSEPESRLVSALPSFIIAVTGTLLFGFVAENPTPKGWIGLQFGIGMICFGVMQAPSVGFNYIIESYQRLAGDCFVAITTSRAILAFAWTFFVGDWIEEAGFALPFGIFGMLLGVFGLLTIPYLLWGKRLRIATAAWV</sequence>